<keyword evidence="3" id="KW-1185">Reference proteome</keyword>
<accession>A0ABR9PXL4</accession>
<dbReference type="Pfam" id="PF13482">
    <property type="entry name" value="RNase_H_2"/>
    <property type="match status" value="1"/>
</dbReference>
<reference evidence="2 3" key="1">
    <citation type="submission" date="2020-02" db="EMBL/GenBank/DDBJ databases">
        <authorList>
            <person name="Babadi Z.K."/>
            <person name="Risdian C."/>
            <person name="Ebrahimipour G.H."/>
            <person name="Wink J."/>
        </authorList>
    </citation>
    <scope>NUCLEOTIDE SEQUENCE [LARGE SCALE GENOMIC DNA]</scope>
    <source>
        <strain evidence="2 3">ZKHCc1 1396</strain>
    </source>
</reference>
<evidence type="ECO:0000313" key="2">
    <source>
        <dbReference type="EMBL" id="MBE4752497.1"/>
    </source>
</evidence>
<dbReference type="Proteomes" id="UP001516472">
    <property type="component" value="Unassembled WGS sequence"/>
</dbReference>
<sequence>MLLHTFQHIPGVGPWREKDLWSKGIRTWDDFPDGGIVISRKADVIARERIAVAREALARRDLKELARLVPPREHWRLFPEFQDDAVYFDIETDGSQTQVPTVVSLFDTAGLHVFVQGRNMDALPEAMAARRLWVTFNGSCFDVPVLKEYFGEKRFPVPEAHIDLRFVTRRLGLGGGLKEIEEKLGVGRPPHLKGANGYDAVLLWRAYLRRGDVAALRYLVEYNLYDSFQLRSLMDLAYNKGADDLNLDVPRLKVFERGDLLYDVSRLLLELGPTPSDVDTLARVRAMEQDS</sequence>
<dbReference type="InterPro" id="IPR036397">
    <property type="entry name" value="RNaseH_sf"/>
</dbReference>
<dbReference type="EMBL" id="JAAIYO010000012">
    <property type="protein sequence ID" value="MBE4752497.1"/>
    <property type="molecule type" value="Genomic_DNA"/>
</dbReference>
<name>A0ABR9PXL4_9BACT</name>
<dbReference type="Gene3D" id="3.30.420.10">
    <property type="entry name" value="Ribonuclease H-like superfamily/Ribonuclease H"/>
    <property type="match status" value="1"/>
</dbReference>
<dbReference type="InterPro" id="IPR012337">
    <property type="entry name" value="RNaseH-like_sf"/>
</dbReference>
<dbReference type="RefSeq" id="WP_193429682.1">
    <property type="nucleotide sequence ID" value="NZ_CBCSIP010000147.1"/>
</dbReference>
<evidence type="ECO:0000313" key="3">
    <source>
        <dbReference type="Proteomes" id="UP001516472"/>
    </source>
</evidence>
<dbReference type="PANTHER" id="PTHR38462">
    <property type="entry name" value="EXONUCLEASE-LIKE PROTEIN"/>
    <property type="match status" value="1"/>
</dbReference>
<organism evidence="2 3">
    <name type="scientific">Corallococcus soli</name>
    <dbReference type="NCBI Taxonomy" id="2710757"/>
    <lineage>
        <taxon>Bacteria</taxon>
        <taxon>Pseudomonadati</taxon>
        <taxon>Myxococcota</taxon>
        <taxon>Myxococcia</taxon>
        <taxon>Myxococcales</taxon>
        <taxon>Cystobacterineae</taxon>
        <taxon>Myxococcaceae</taxon>
        <taxon>Corallococcus</taxon>
    </lineage>
</organism>
<comment type="caution">
    <text evidence="2">The sequence shown here is derived from an EMBL/GenBank/DDBJ whole genome shotgun (WGS) entry which is preliminary data.</text>
</comment>
<protein>
    <submittedName>
        <fullName evidence="2">Ribonuclease H-like domain-containing protein</fullName>
    </submittedName>
</protein>
<dbReference type="SUPFAM" id="SSF53098">
    <property type="entry name" value="Ribonuclease H-like"/>
    <property type="match status" value="1"/>
</dbReference>
<evidence type="ECO:0000259" key="1">
    <source>
        <dbReference type="Pfam" id="PF13482"/>
    </source>
</evidence>
<dbReference type="PANTHER" id="PTHR38462:SF1">
    <property type="entry name" value="YPRB RIBONUCLEASE H-LIKE DOMAIN-CONTAINING PROTEIN"/>
    <property type="match status" value="1"/>
</dbReference>
<feature type="domain" description="YprB ribonuclease H-like" evidence="1">
    <location>
        <begin position="86"/>
        <end position="237"/>
    </location>
</feature>
<dbReference type="InterPro" id="IPR038720">
    <property type="entry name" value="YprB_RNase_H-like_dom"/>
</dbReference>
<gene>
    <name evidence="2" type="ORF">G4177_30465</name>
</gene>
<proteinExistence type="predicted"/>